<proteinExistence type="predicted"/>
<dbReference type="Pfam" id="PF13556">
    <property type="entry name" value="HTH_30"/>
    <property type="match status" value="1"/>
</dbReference>
<reference evidence="2 3" key="1">
    <citation type="submission" date="2019-11" db="EMBL/GenBank/DDBJ databases">
        <title>Draft genome sequences of five Paenibacillus species of dairy origin.</title>
        <authorList>
            <person name="Olajide A.M."/>
            <person name="Chen S."/>
            <person name="Lapointe G."/>
        </authorList>
    </citation>
    <scope>NUCLEOTIDE SEQUENCE [LARGE SCALE GENOMIC DNA]</scope>
    <source>
        <strain evidence="2 3">12CR55</strain>
    </source>
</reference>
<dbReference type="EMBL" id="WNZW01000009">
    <property type="protein sequence ID" value="MUG47106.1"/>
    <property type="molecule type" value="Genomic_DNA"/>
</dbReference>
<evidence type="ECO:0000313" key="3">
    <source>
        <dbReference type="Proteomes" id="UP000447876"/>
    </source>
</evidence>
<dbReference type="Gene3D" id="1.10.10.2840">
    <property type="entry name" value="PucR C-terminal helix-turn-helix domain"/>
    <property type="match status" value="1"/>
</dbReference>
<dbReference type="InterPro" id="IPR042070">
    <property type="entry name" value="PucR_C-HTH_sf"/>
</dbReference>
<dbReference type="InterPro" id="IPR009057">
    <property type="entry name" value="Homeodomain-like_sf"/>
</dbReference>
<dbReference type="InterPro" id="IPR051448">
    <property type="entry name" value="CdaR-like_regulators"/>
</dbReference>
<protein>
    <submittedName>
        <fullName evidence="2">Transcriptional regulator</fullName>
    </submittedName>
</protein>
<gene>
    <name evidence="2" type="ORF">GNP95_19205</name>
</gene>
<organism evidence="2 3">
    <name type="scientific">Paenibacillus woosongensis</name>
    <dbReference type="NCBI Taxonomy" id="307580"/>
    <lineage>
        <taxon>Bacteria</taxon>
        <taxon>Bacillati</taxon>
        <taxon>Bacillota</taxon>
        <taxon>Bacilli</taxon>
        <taxon>Bacillales</taxon>
        <taxon>Paenibacillaceae</taxon>
        <taxon>Paenibacillus</taxon>
    </lineage>
</organism>
<evidence type="ECO:0000313" key="2">
    <source>
        <dbReference type="EMBL" id="MUG47106.1"/>
    </source>
</evidence>
<accession>A0A7X2Z421</accession>
<evidence type="ECO:0000259" key="1">
    <source>
        <dbReference type="Pfam" id="PF13556"/>
    </source>
</evidence>
<dbReference type="PANTHER" id="PTHR33744:SF15">
    <property type="entry name" value="CARBOHYDRATE DIACID REGULATOR"/>
    <property type="match status" value="1"/>
</dbReference>
<name>A0A7X2Z421_9BACL</name>
<dbReference type="SUPFAM" id="SSF46689">
    <property type="entry name" value="Homeodomain-like"/>
    <property type="match status" value="1"/>
</dbReference>
<comment type="caution">
    <text evidence="2">The sequence shown here is derived from an EMBL/GenBank/DDBJ whole genome shotgun (WGS) entry which is preliminary data.</text>
</comment>
<sequence>MEINLLKKQLELIVKAPVHLSNMDMQEWERLTNDHKSKGARIARSAVLKDRSLWLGGVDQQMVQVLEADTSNLSEAEVKLIELLMAAVVGEASLPAAGTKKDDEHRSRQLGAWIQEQLEQGEDKATIPESLTLTTKMDGVMIPFLLGWETHSITDISYARLNKLLRSYFGGDIVLLPLKEEWYVLVGEKLLADLRDENDEGLDTERDMLVALSQGMYELVANEWGGGGFHLAVGDPIAPEQALVSTALLLRETLTLGRLFHVTEQIHLSWELRLERLVYSIPDAQRQRFIEDTGSQISLMQDEEILSTLDTFFHLDCNVSETAKRLYIHRNTLLYRLDKFKQETGLDVRRFHDAVIVKLGMLLYKVTNRE</sequence>
<dbReference type="InterPro" id="IPR025736">
    <property type="entry name" value="PucR_C-HTH_dom"/>
</dbReference>
<dbReference type="AlphaFoldDB" id="A0A7X2Z421"/>
<dbReference type="OrthoDB" id="9792148at2"/>
<dbReference type="Proteomes" id="UP000447876">
    <property type="component" value="Unassembled WGS sequence"/>
</dbReference>
<feature type="domain" description="PucR C-terminal helix-turn-helix" evidence="1">
    <location>
        <begin position="306"/>
        <end position="361"/>
    </location>
</feature>
<dbReference type="PANTHER" id="PTHR33744">
    <property type="entry name" value="CARBOHYDRATE DIACID REGULATOR"/>
    <property type="match status" value="1"/>
</dbReference>
<dbReference type="RefSeq" id="WP_155612483.1">
    <property type="nucleotide sequence ID" value="NZ_WNZW01000009.1"/>
</dbReference>